<evidence type="ECO:0000313" key="4">
    <source>
        <dbReference type="EMBL" id="SFL48911.1"/>
    </source>
</evidence>
<dbReference type="CDD" id="cd07302">
    <property type="entry name" value="CHD"/>
    <property type="match status" value="1"/>
</dbReference>
<accession>A0A1I4I502</accession>
<dbReference type="Pfam" id="PF00211">
    <property type="entry name" value="Guanylate_cyc"/>
    <property type="match status" value="1"/>
</dbReference>
<evidence type="ECO:0000259" key="3">
    <source>
        <dbReference type="PROSITE" id="PS50125"/>
    </source>
</evidence>
<dbReference type="GO" id="GO:0004016">
    <property type="term" value="F:adenylate cyclase activity"/>
    <property type="evidence" value="ECO:0007669"/>
    <property type="project" value="UniProtKB-ARBA"/>
</dbReference>
<dbReference type="GO" id="GO:0009190">
    <property type="term" value="P:cyclic nucleotide biosynthetic process"/>
    <property type="evidence" value="ECO:0007669"/>
    <property type="project" value="InterPro"/>
</dbReference>
<dbReference type="PANTHER" id="PTHR43081:SF1">
    <property type="entry name" value="ADENYLATE CYCLASE, TERMINAL-DIFFERENTIATION SPECIFIC"/>
    <property type="match status" value="1"/>
</dbReference>
<evidence type="ECO:0000256" key="2">
    <source>
        <dbReference type="SAM" id="SignalP"/>
    </source>
</evidence>
<dbReference type="InterPro" id="IPR029787">
    <property type="entry name" value="Nucleotide_cyclase"/>
</dbReference>
<dbReference type="Pfam" id="PF05226">
    <property type="entry name" value="CHASE2"/>
    <property type="match status" value="1"/>
</dbReference>
<protein>
    <submittedName>
        <fullName evidence="4">Adenylate cyclase</fullName>
    </submittedName>
</protein>
<evidence type="ECO:0000313" key="5">
    <source>
        <dbReference type="Proteomes" id="UP000199470"/>
    </source>
</evidence>
<dbReference type="EMBL" id="FOTW01000004">
    <property type="protein sequence ID" value="SFL48911.1"/>
    <property type="molecule type" value="Genomic_DNA"/>
</dbReference>
<dbReference type="STRING" id="758825.SAMN02982985_00439"/>
<dbReference type="RefSeq" id="WP_093382985.1">
    <property type="nucleotide sequence ID" value="NZ_FOTW01000004.1"/>
</dbReference>
<evidence type="ECO:0000256" key="1">
    <source>
        <dbReference type="SAM" id="Phobius"/>
    </source>
</evidence>
<keyword evidence="5" id="KW-1185">Reference proteome</keyword>
<keyword evidence="2" id="KW-0732">Signal</keyword>
<dbReference type="PANTHER" id="PTHR43081">
    <property type="entry name" value="ADENYLATE CYCLASE, TERMINAL-DIFFERENTIATION SPECIFIC-RELATED"/>
    <property type="match status" value="1"/>
</dbReference>
<sequence length="633" mass="67265">MIRFPVPPRPSARQLRWLLAALTVLLTAALEWAPAGDGYFGDEWLRDRYIRLHTTDAPEPRVLVVDIDEASLAELGAWPWPGGRIADLVEVLLTSYSARGVALDIVLPKANDPAGDRRLELLANNGPLVLAQALDYSAYRPEPLREGVLGGAVAGAGPAAAATGYLANHAALARAPHIGNIGFIPDADGALRRLPLVSSFAGRRYPALALALLDCCGGAAPLAAGTLADGAAARISYRRDWSAYTVVGAADILANRIEPNSAAGRLVLVGSSSLSLADRVTTPLAANRPGLGVQAAMLSTLLDRRDGTAPTPWPGRWIACLYTLLLAGLAGYTFPRLSATRNVLLLGAAAALWLSLGLVVSGHDAEFSPTAPLASILFLLAFAVPFQWQQTQHRSRHLLDTLRQYVAPAVVAELMRSDLKDPLAPRQLDVTTLIADMEGYTSQVEALPVDEAAKLTRDFLECLTGPVIETQGTLDKYTGDGLVAFWGAPLPNPQHSDLALDAARDIVRRVQALSLAQQARGRPPLRVRIGIDSGLAMAGDFGTAFRSIYTAVGDSVNTASRLEQAARDYPYDVIVGAGTVERATRHQFLYLGERLLRGKGKPTTLYTIDTGTMVSLDATITTPRGAEAAEGAA</sequence>
<dbReference type="SMART" id="SM01080">
    <property type="entry name" value="CHASE2"/>
    <property type="match status" value="1"/>
</dbReference>
<dbReference type="PROSITE" id="PS50125">
    <property type="entry name" value="GUANYLATE_CYCLASE_2"/>
    <property type="match status" value="1"/>
</dbReference>
<dbReference type="AlphaFoldDB" id="A0A1I4I502"/>
<dbReference type="OrthoDB" id="9802500at2"/>
<feature type="chain" id="PRO_5011595510" evidence="2">
    <location>
        <begin position="34"/>
        <end position="633"/>
    </location>
</feature>
<feature type="signal peptide" evidence="2">
    <location>
        <begin position="1"/>
        <end position="33"/>
    </location>
</feature>
<gene>
    <name evidence="4" type="ORF">SAMN02982985_00439</name>
</gene>
<keyword evidence="1" id="KW-1133">Transmembrane helix</keyword>
<feature type="transmembrane region" description="Helical" evidence="1">
    <location>
        <begin position="313"/>
        <end position="334"/>
    </location>
</feature>
<feature type="transmembrane region" description="Helical" evidence="1">
    <location>
        <begin position="343"/>
        <end position="361"/>
    </location>
</feature>
<keyword evidence="1" id="KW-0472">Membrane</keyword>
<reference evidence="4 5" key="1">
    <citation type="submission" date="2016-10" db="EMBL/GenBank/DDBJ databases">
        <authorList>
            <person name="de Groot N.N."/>
        </authorList>
    </citation>
    <scope>NUCLEOTIDE SEQUENCE [LARGE SCALE GENOMIC DNA]</scope>
    <source>
        <strain evidence="4 5">ATCC 43154</strain>
    </source>
</reference>
<organism evidence="4 5">
    <name type="scientific">Rugamonas rubra</name>
    <dbReference type="NCBI Taxonomy" id="758825"/>
    <lineage>
        <taxon>Bacteria</taxon>
        <taxon>Pseudomonadati</taxon>
        <taxon>Pseudomonadota</taxon>
        <taxon>Betaproteobacteria</taxon>
        <taxon>Burkholderiales</taxon>
        <taxon>Oxalobacteraceae</taxon>
        <taxon>Telluria group</taxon>
        <taxon>Rugamonas</taxon>
    </lineage>
</organism>
<feature type="domain" description="Guanylate cyclase" evidence="3">
    <location>
        <begin position="431"/>
        <end position="563"/>
    </location>
</feature>
<feature type="transmembrane region" description="Helical" evidence="1">
    <location>
        <begin position="367"/>
        <end position="386"/>
    </location>
</feature>
<dbReference type="GO" id="GO:0035556">
    <property type="term" value="P:intracellular signal transduction"/>
    <property type="evidence" value="ECO:0007669"/>
    <property type="project" value="InterPro"/>
</dbReference>
<dbReference type="SUPFAM" id="SSF55073">
    <property type="entry name" value="Nucleotide cyclase"/>
    <property type="match status" value="1"/>
</dbReference>
<dbReference type="InterPro" id="IPR007890">
    <property type="entry name" value="CHASE2"/>
</dbReference>
<dbReference type="Gene3D" id="3.30.70.1230">
    <property type="entry name" value="Nucleotide cyclase"/>
    <property type="match status" value="1"/>
</dbReference>
<dbReference type="SMART" id="SM00044">
    <property type="entry name" value="CYCc"/>
    <property type="match status" value="1"/>
</dbReference>
<proteinExistence type="predicted"/>
<dbReference type="Proteomes" id="UP000199470">
    <property type="component" value="Unassembled WGS sequence"/>
</dbReference>
<keyword evidence="1" id="KW-0812">Transmembrane</keyword>
<name>A0A1I4I502_9BURK</name>
<dbReference type="InterPro" id="IPR050697">
    <property type="entry name" value="Adenylyl/Guanylyl_Cyclase_3/4"/>
</dbReference>
<dbReference type="InterPro" id="IPR001054">
    <property type="entry name" value="A/G_cyclase"/>
</dbReference>